<reference evidence="2 3" key="1">
    <citation type="submission" date="2018-05" db="EMBL/GenBank/DDBJ databases">
        <title>Genomic Encyclopedia of Archaeal and Bacterial Type Strains, Phase II (KMG-II): from individual species to whole genera.</title>
        <authorList>
            <person name="Goeker M."/>
        </authorList>
    </citation>
    <scope>NUCLEOTIDE SEQUENCE [LARGE SCALE GENOMIC DNA]</scope>
    <source>
        <strain evidence="2 3">DSM 22214</strain>
    </source>
</reference>
<evidence type="ECO:0000313" key="3">
    <source>
        <dbReference type="Proteomes" id="UP000245489"/>
    </source>
</evidence>
<sequence length="180" mass="20702">MRKLTYLLILSVFLTSCGAENQGEQTKKYFDLKGLIEQQIKVLEKRKPMIQKTISMAEKSESQQIKSVDWTKELELFTQADLNKPAFISSYNIDSSANGIKYVLKETEKLPIKYLTISKVGGRTTQIETLMSNENYLYQSEKHLKLSLINEQLSDYQIDGFQKVVFGDKKDFKINGKIAQ</sequence>
<comment type="caution">
    <text evidence="2">The sequence shown here is derived from an EMBL/GenBank/DDBJ whole genome shotgun (WGS) entry which is preliminary data.</text>
</comment>
<evidence type="ECO:0000313" key="2">
    <source>
        <dbReference type="EMBL" id="PWK26347.1"/>
    </source>
</evidence>
<dbReference type="Proteomes" id="UP000245489">
    <property type="component" value="Unassembled WGS sequence"/>
</dbReference>
<gene>
    <name evidence="2" type="ORF">LV89_02518</name>
</gene>
<evidence type="ECO:0008006" key="4">
    <source>
        <dbReference type="Google" id="ProtNLM"/>
    </source>
</evidence>
<name>A0A316E6K3_9BACT</name>
<proteinExistence type="predicted"/>
<accession>A0A316E6K3</accession>
<keyword evidence="3" id="KW-1185">Reference proteome</keyword>
<dbReference type="EMBL" id="QGGO01000012">
    <property type="protein sequence ID" value="PWK26347.1"/>
    <property type="molecule type" value="Genomic_DNA"/>
</dbReference>
<dbReference type="AlphaFoldDB" id="A0A316E6K3"/>
<feature type="signal peptide" evidence="1">
    <location>
        <begin position="1"/>
        <end position="21"/>
    </location>
</feature>
<organism evidence="2 3">
    <name type="scientific">Arcicella aurantiaca</name>
    <dbReference type="NCBI Taxonomy" id="591202"/>
    <lineage>
        <taxon>Bacteria</taxon>
        <taxon>Pseudomonadati</taxon>
        <taxon>Bacteroidota</taxon>
        <taxon>Cytophagia</taxon>
        <taxon>Cytophagales</taxon>
        <taxon>Flectobacillaceae</taxon>
        <taxon>Arcicella</taxon>
    </lineage>
</organism>
<keyword evidence="1" id="KW-0732">Signal</keyword>
<dbReference type="PROSITE" id="PS51257">
    <property type="entry name" value="PROKAR_LIPOPROTEIN"/>
    <property type="match status" value="1"/>
</dbReference>
<dbReference type="OrthoDB" id="794757at2"/>
<evidence type="ECO:0000256" key="1">
    <source>
        <dbReference type="SAM" id="SignalP"/>
    </source>
</evidence>
<feature type="chain" id="PRO_5016441508" description="Lipoprotein" evidence="1">
    <location>
        <begin position="22"/>
        <end position="180"/>
    </location>
</feature>
<dbReference type="RefSeq" id="WP_109743245.1">
    <property type="nucleotide sequence ID" value="NZ_QGGO01000012.1"/>
</dbReference>
<protein>
    <recommendedName>
        <fullName evidence="4">Lipoprotein</fullName>
    </recommendedName>
</protein>